<sequence length="222" mass="24962">DANTICPLCDSPLPLQLSEILARRLDDAITTGTPDPRPGNCLGLVATTQACALVCTRHRFETDLIPKALHSGWKLRVDFKDVERRLKHMKPIFDALIEDYNNAADGPRQRSVFWQKAHKNAVENSSKSQGIAGDLMSFKNVQPGYYGEQGIYVMNETFRRLFSIHPDSTYPLTPEQFAAFVLTPEAGVSLIMEDLEVTREKAIETMYESSSYGVQMFPFDDI</sequence>
<comment type="similarity">
    <text evidence="4">Belongs to the RTC4 family.</text>
</comment>
<dbReference type="InterPro" id="IPR028094">
    <property type="entry name" value="RTC4_C"/>
</dbReference>
<keyword evidence="10" id="KW-1185">Reference proteome</keyword>
<evidence type="ECO:0000256" key="4">
    <source>
        <dbReference type="ARBA" id="ARBA00009461"/>
    </source>
</evidence>
<comment type="subcellular location">
    <subcellularLocation>
        <location evidence="3">Cytoplasm</location>
    </subcellularLocation>
    <subcellularLocation>
        <location evidence="2">Nucleus</location>
    </subcellularLocation>
</comment>
<dbReference type="PANTHER" id="PTHR41391:SF1">
    <property type="entry name" value="RESTRICTION OF TELOMERE CAPPING PROTEIN 4"/>
    <property type="match status" value="1"/>
</dbReference>
<evidence type="ECO:0000313" key="10">
    <source>
        <dbReference type="Proteomes" id="UP001222325"/>
    </source>
</evidence>
<comment type="function">
    <text evidence="1">May be involved in a process influencing telomere capping.</text>
</comment>
<dbReference type="Pfam" id="PF14474">
    <property type="entry name" value="RTC4"/>
    <property type="match status" value="1"/>
</dbReference>
<keyword evidence="6" id="KW-0963">Cytoplasm</keyword>
<dbReference type="AlphaFoldDB" id="A0AAD6U258"/>
<dbReference type="EMBL" id="JARJCN010000028">
    <property type="protein sequence ID" value="KAJ7087607.1"/>
    <property type="molecule type" value="Genomic_DNA"/>
</dbReference>
<keyword evidence="7" id="KW-0539">Nucleus</keyword>
<protein>
    <recommendedName>
        <fullName evidence="5">Restriction of telomere capping protein 4</fullName>
    </recommendedName>
</protein>
<organism evidence="9 10">
    <name type="scientific">Mycena belliarum</name>
    <dbReference type="NCBI Taxonomy" id="1033014"/>
    <lineage>
        <taxon>Eukaryota</taxon>
        <taxon>Fungi</taxon>
        <taxon>Dikarya</taxon>
        <taxon>Basidiomycota</taxon>
        <taxon>Agaricomycotina</taxon>
        <taxon>Agaricomycetes</taxon>
        <taxon>Agaricomycetidae</taxon>
        <taxon>Agaricales</taxon>
        <taxon>Marasmiineae</taxon>
        <taxon>Mycenaceae</taxon>
        <taxon>Mycena</taxon>
    </lineage>
</organism>
<evidence type="ECO:0000259" key="8">
    <source>
        <dbReference type="SMART" id="SM01312"/>
    </source>
</evidence>
<evidence type="ECO:0000256" key="7">
    <source>
        <dbReference type="ARBA" id="ARBA00023242"/>
    </source>
</evidence>
<dbReference type="Proteomes" id="UP001222325">
    <property type="component" value="Unassembled WGS sequence"/>
</dbReference>
<dbReference type="GO" id="GO:0005634">
    <property type="term" value="C:nucleus"/>
    <property type="evidence" value="ECO:0007669"/>
    <property type="project" value="UniProtKB-SubCell"/>
</dbReference>
<dbReference type="GO" id="GO:0005737">
    <property type="term" value="C:cytoplasm"/>
    <property type="evidence" value="ECO:0007669"/>
    <property type="project" value="UniProtKB-SubCell"/>
</dbReference>
<proteinExistence type="inferred from homology"/>
<feature type="non-terminal residue" evidence="9">
    <location>
        <position position="222"/>
    </location>
</feature>
<evidence type="ECO:0000313" key="9">
    <source>
        <dbReference type="EMBL" id="KAJ7087607.1"/>
    </source>
</evidence>
<evidence type="ECO:0000256" key="1">
    <source>
        <dbReference type="ARBA" id="ARBA00002738"/>
    </source>
</evidence>
<dbReference type="SMART" id="SM01312">
    <property type="entry name" value="RTC4"/>
    <property type="match status" value="1"/>
</dbReference>
<evidence type="ECO:0000256" key="2">
    <source>
        <dbReference type="ARBA" id="ARBA00004123"/>
    </source>
</evidence>
<gene>
    <name evidence="9" type="ORF">B0H15DRAFT_781299</name>
</gene>
<reference evidence="9" key="1">
    <citation type="submission" date="2023-03" db="EMBL/GenBank/DDBJ databases">
        <title>Massive genome expansion in bonnet fungi (Mycena s.s.) driven by repeated elements and novel gene families across ecological guilds.</title>
        <authorList>
            <consortium name="Lawrence Berkeley National Laboratory"/>
            <person name="Harder C.B."/>
            <person name="Miyauchi S."/>
            <person name="Viragh M."/>
            <person name="Kuo A."/>
            <person name="Thoen E."/>
            <person name="Andreopoulos B."/>
            <person name="Lu D."/>
            <person name="Skrede I."/>
            <person name="Drula E."/>
            <person name="Henrissat B."/>
            <person name="Morin E."/>
            <person name="Kohler A."/>
            <person name="Barry K."/>
            <person name="LaButti K."/>
            <person name="Morin E."/>
            <person name="Salamov A."/>
            <person name="Lipzen A."/>
            <person name="Mereny Z."/>
            <person name="Hegedus B."/>
            <person name="Baldrian P."/>
            <person name="Stursova M."/>
            <person name="Weitz H."/>
            <person name="Taylor A."/>
            <person name="Grigoriev I.V."/>
            <person name="Nagy L.G."/>
            <person name="Martin F."/>
            <person name="Kauserud H."/>
        </authorList>
    </citation>
    <scope>NUCLEOTIDE SEQUENCE</scope>
    <source>
        <strain evidence="9">CBHHK173m</strain>
    </source>
</reference>
<dbReference type="InterPro" id="IPR039024">
    <property type="entry name" value="RTC4"/>
</dbReference>
<evidence type="ECO:0000256" key="3">
    <source>
        <dbReference type="ARBA" id="ARBA00004496"/>
    </source>
</evidence>
<name>A0AAD6U258_9AGAR</name>
<feature type="domain" description="Restriction of telomere capping protein 4 C-terminal" evidence="8">
    <location>
        <begin position="96"/>
        <end position="219"/>
    </location>
</feature>
<evidence type="ECO:0000256" key="6">
    <source>
        <dbReference type="ARBA" id="ARBA00022490"/>
    </source>
</evidence>
<dbReference type="PANTHER" id="PTHR41391">
    <property type="entry name" value="RESTRICTION OF TELOMERE CAPPING PROTEIN 4"/>
    <property type="match status" value="1"/>
</dbReference>
<evidence type="ECO:0000256" key="5">
    <source>
        <dbReference type="ARBA" id="ARBA00015162"/>
    </source>
</evidence>
<accession>A0AAD6U258</accession>
<comment type="caution">
    <text evidence="9">The sequence shown here is derived from an EMBL/GenBank/DDBJ whole genome shotgun (WGS) entry which is preliminary data.</text>
</comment>